<dbReference type="GO" id="GO:0016787">
    <property type="term" value="F:hydrolase activity"/>
    <property type="evidence" value="ECO:0007669"/>
    <property type="project" value="TreeGrafter"/>
</dbReference>
<dbReference type="Pfam" id="PF20067">
    <property type="entry name" value="SSL_N"/>
    <property type="match status" value="1"/>
</dbReference>
<dbReference type="AlphaFoldDB" id="A0A371E6N8"/>
<sequence>MRFQLPLAAAVAAVVVTAWIAHKRGVWPSEDEARQFEAVPIDGAVGPESFAFDPRGGGPYTGVSDGRIIKWDRTQNRWYNFSVICSHRMLINIASSNSFIFPSNQTTIIFGIQIGLTLV</sequence>
<accession>A0A371E6N8</accession>
<dbReference type="Gene3D" id="2.120.10.30">
    <property type="entry name" value="TolB, C-terminal domain"/>
    <property type="match status" value="1"/>
</dbReference>
<comment type="caution">
    <text evidence="1">The sequence shown here is derived from an EMBL/GenBank/DDBJ whole genome shotgun (WGS) entry which is preliminary data.</text>
</comment>
<evidence type="ECO:0000313" key="2">
    <source>
        <dbReference type="Proteomes" id="UP000257109"/>
    </source>
</evidence>
<dbReference type="STRING" id="157652.A0A371E6N8"/>
<keyword evidence="2" id="KW-1185">Reference proteome</keyword>
<organism evidence="1 2">
    <name type="scientific">Mucuna pruriens</name>
    <name type="common">Velvet bean</name>
    <name type="synonym">Dolichos pruriens</name>
    <dbReference type="NCBI Taxonomy" id="157652"/>
    <lineage>
        <taxon>Eukaryota</taxon>
        <taxon>Viridiplantae</taxon>
        <taxon>Streptophyta</taxon>
        <taxon>Embryophyta</taxon>
        <taxon>Tracheophyta</taxon>
        <taxon>Spermatophyta</taxon>
        <taxon>Magnoliopsida</taxon>
        <taxon>eudicotyledons</taxon>
        <taxon>Gunneridae</taxon>
        <taxon>Pentapetalae</taxon>
        <taxon>rosids</taxon>
        <taxon>fabids</taxon>
        <taxon>Fabales</taxon>
        <taxon>Fabaceae</taxon>
        <taxon>Papilionoideae</taxon>
        <taxon>50 kb inversion clade</taxon>
        <taxon>NPAAA clade</taxon>
        <taxon>indigoferoid/millettioid clade</taxon>
        <taxon>Phaseoleae</taxon>
        <taxon>Mucuna</taxon>
    </lineage>
</organism>
<proteinExistence type="predicted"/>
<dbReference type="OrthoDB" id="5307922at2759"/>
<gene>
    <name evidence="1" type="primary">SSL2</name>
    <name evidence="1" type="ORF">CR513_60044</name>
</gene>
<dbReference type="GO" id="GO:0012505">
    <property type="term" value="C:endomembrane system"/>
    <property type="evidence" value="ECO:0007669"/>
    <property type="project" value="TreeGrafter"/>
</dbReference>
<dbReference type="Proteomes" id="UP000257109">
    <property type="component" value="Unassembled WGS sequence"/>
</dbReference>
<dbReference type="InterPro" id="IPR011042">
    <property type="entry name" value="6-blade_b-propeller_TolB-like"/>
</dbReference>
<dbReference type="PANTHER" id="PTHR10426:SF79">
    <property type="entry name" value="PROTEIN STRICTOSIDINE SYNTHASE-LIKE 2"/>
    <property type="match status" value="1"/>
</dbReference>
<dbReference type="SUPFAM" id="SSF63829">
    <property type="entry name" value="Calcium-dependent phosphotriesterase"/>
    <property type="match status" value="1"/>
</dbReference>
<dbReference type="EMBL" id="QJKJ01015976">
    <property type="protein sequence ID" value="RDX61705.1"/>
    <property type="molecule type" value="Genomic_DNA"/>
</dbReference>
<reference evidence="1" key="1">
    <citation type="submission" date="2018-05" db="EMBL/GenBank/DDBJ databases">
        <title>Draft genome of Mucuna pruriens seed.</title>
        <authorList>
            <person name="Nnadi N.E."/>
            <person name="Vos R."/>
            <person name="Hasami M.H."/>
            <person name="Devisetty U.K."/>
            <person name="Aguiy J.C."/>
        </authorList>
    </citation>
    <scope>NUCLEOTIDE SEQUENCE [LARGE SCALE GENOMIC DNA]</scope>
    <source>
        <strain evidence="1">JCA_2017</strain>
    </source>
</reference>
<name>A0A371E6N8_MUCPR</name>
<protein>
    <submittedName>
        <fullName evidence="1">Protein STRICTOSIDINE SYNTHASE-LIKE 2</fullName>
    </submittedName>
</protein>
<feature type="non-terminal residue" evidence="1">
    <location>
        <position position="1"/>
    </location>
</feature>
<dbReference type="PANTHER" id="PTHR10426">
    <property type="entry name" value="STRICTOSIDINE SYNTHASE-RELATED"/>
    <property type="match status" value="1"/>
</dbReference>
<evidence type="ECO:0000313" key="1">
    <source>
        <dbReference type="EMBL" id="RDX61705.1"/>
    </source>
</evidence>